<dbReference type="SUPFAM" id="SSF56059">
    <property type="entry name" value="Glutathione synthetase ATP-binding domain-like"/>
    <property type="match status" value="1"/>
</dbReference>
<protein>
    <submittedName>
        <fullName evidence="2">OrfE protein</fullName>
    </submittedName>
</protein>
<proteinExistence type="predicted"/>
<dbReference type="EMBL" id="CADCTW010000123">
    <property type="protein sequence ID" value="CAA9331426.1"/>
    <property type="molecule type" value="Genomic_DNA"/>
</dbReference>
<dbReference type="Pfam" id="PF14403">
    <property type="entry name" value="CP_ATPgrasp_2"/>
    <property type="match status" value="1"/>
</dbReference>
<reference evidence="2" key="1">
    <citation type="submission" date="2020-02" db="EMBL/GenBank/DDBJ databases">
        <authorList>
            <person name="Meier V. D."/>
        </authorList>
    </citation>
    <scope>NUCLEOTIDE SEQUENCE</scope>
    <source>
        <strain evidence="2">AVDCRST_MAG68</strain>
    </source>
</reference>
<feature type="domain" description="Circularly permuted ATP-grasp type 2" evidence="1">
    <location>
        <begin position="125"/>
        <end position="433"/>
    </location>
</feature>
<dbReference type="InterPro" id="IPR025841">
    <property type="entry name" value="CP_ATPgrasp_2"/>
</dbReference>
<dbReference type="AlphaFoldDB" id="A0A6J4LGB1"/>
<name>A0A6J4LGB1_9BACT</name>
<organism evidence="2">
    <name type="scientific">uncultured Gemmatimonadota bacterium</name>
    <dbReference type="NCBI Taxonomy" id="203437"/>
    <lineage>
        <taxon>Bacteria</taxon>
        <taxon>Pseudomonadati</taxon>
        <taxon>Gemmatimonadota</taxon>
        <taxon>environmental samples</taxon>
    </lineage>
</organism>
<evidence type="ECO:0000313" key="2">
    <source>
        <dbReference type="EMBL" id="CAA9331426.1"/>
    </source>
</evidence>
<evidence type="ECO:0000259" key="1">
    <source>
        <dbReference type="Pfam" id="PF14403"/>
    </source>
</evidence>
<sequence>MTGEAAALRDAVARYHDLLGDGALAADTHERMEEEHRRLGLYFGDRPLCSVLRPRFLTPEQFRHIRRGVETLMRAFHTAHEAAMADAEFRRQFRLLDWEEELLHADPGFREPSPTARLDAFFTPEDGSLRFTEYNAETPAGPAYMDVLSDVFMATPAMGEFLRTHAVQPLPAQHGVLHALLGAFREWTGTRDLPRIGILDWDEVPTRSEHRFFQTYFRDHGIQCELADPRTVEYRDGKLVSGDFHITLIYKRVLIDELVQRMGLESDVVRAVRDGAVCMVNPFRCKVLYKKASLAVLSDERNAHLFSAGERAAVAAHVPWTRVVEERRTEKDGASIDLLPWAMENRERLVLKPNDDYGGRGIVLGWLASDEEWSRTLRGALEAPYVVQERIDLPSEPFPSWVDGGVKITDRMVDLAPFITGGATVDGALTRIATDPLLNVTAGGGSSVATMLVEAR</sequence>
<gene>
    <name evidence="2" type="ORF">AVDCRST_MAG68-2525</name>
</gene>
<accession>A0A6J4LGB1</accession>